<sequence>MMGFLDGKVALVTGGNRGIGRGIVEALAAEGARVALTARAADAAEGAAREVGRGAIGLACDVRDFASVQKTFAEVKQKLGGLDVLVSNAGVGVFAPIADLTPEQWRTVIETNLNGVFYCAHEAIPMMRARGGGYIFNVSSLAGINPFPNGGAYNASKFGLNGFSEVLMQEVRHDGIRVSYLMPGSVATEFGGRQDGARAAAKQGWALQPADVAAIVIDLLRSPKHALYSRVEMRPSQPPKKG</sequence>
<proteinExistence type="inferred from homology"/>
<dbReference type="InterPro" id="IPR002347">
    <property type="entry name" value="SDR_fam"/>
</dbReference>
<evidence type="ECO:0000256" key="1">
    <source>
        <dbReference type="ARBA" id="ARBA00006484"/>
    </source>
</evidence>
<feature type="domain" description="Ketoreductase" evidence="4">
    <location>
        <begin position="8"/>
        <end position="190"/>
    </location>
</feature>
<dbReference type="PROSITE" id="PS00061">
    <property type="entry name" value="ADH_SHORT"/>
    <property type="match status" value="1"/>
</dbReference>
<evidence type="ECO:0000256" key="3">
    <source>
        <dbReference type="RuleBase" id="RU000363"/>
    </source>
</evidence>
<dbReference type="InterPro" id="IPR036291">
    <property type="entry name" value="NAD(P)-bd_dom_sf"/>
</dbReference>
<comment type="similarity">
    <text evidence="1 3">Belongs to the short-chain dehydrogenases/reductases (SDR) family.</text>
</comment>
<accession>A0A9D6LB19</accession>
<dbReference type="FunFam" id="3.40.50.720:FF:000084">
    <property type="entry name" value="Short-chain dehydrogenase reductase"/>
    <property type="match status" value="1"/>
</dbReference>
<evidence type="ECO:0000259" key="4">
    <source>
        <dbReference type="SMART" id="SM00822"/>
    </source>
</evidence>
<dbReference type="PANTHER" id="PTHR44196:SF1">
    <property type="entry name" value="DEHYDROGENASE_REDUCTASE SDR FAMILY MEMBER 7B"/>
    <property type="match status" value="1"/>
</dbReference>
<dbReference type="InterPro" id="IPR020904">
    <property type="entry name" value="Sc_DH/Rdtase_CS"/>
</dbReference>
<dbReference type="PRINTS" id="PR00081">
    <property type="entry name" value="GDHRDH"/>
</dbReference>
<dbReference type="PANTHER" id="PTHR44196">
    <property type="entry name" value="DEHYDROGENASE/REDUCTASE SDR FAMILY MEMBER 7B"/>
    <property type="match status" value="1"/>
</dbReference>
<dbReference type="PRINTS" id="PR00080">
    <property type="entry name" value="SDRFAMILY"/>
</dbReference>
<dbReference type="Proteomes" id="UP000807850">
    <property type="component" value="Unassembled WGS sequence"/>
</dbReference>
<evidence type="ECO:0000313" key="5">
    <source>
        <dbReference type="EMBL" id="MBI3540280.1"/>
    </source>
</evidence>
<dbReference type="SMART" id="SM00822">
    <property type="entry name" value="PKS_KR"/>
    <property type="match status" value="1"/>
</dbReference>
<organism evidence="5 6">
    <name type="scientific">Eiseniibacteriota bacterium</name>
    <dbReference type="NCBI Taxonomy" id="2212470"/>
    <lineage>
        <taxon>Bacteria</taxon>
        <taxon>Candidatus Eiseniibacteriota</taxon>
    </lineage>
</organism>
<gene>
    <name evidence="5" type="ORF">HY076_08415</name>
</gene>
<dbReference type="Pfam" id="PF00106">
    <property type="entry name" value="adh_short"/>
    <property type="match status" value="1"/>
</dbReference>
<keyword evidence="2" id="KW-0560">Oxidoreductase</keyword>
<evidence type="ECO:0000256" key="2">
    <source>
        <dbReference type="ARBA" id="ARBA00023002"/>
    </source>
</evidence>
<protein>
    <submittedName>
        <fullName evidence="5">SDR family oxidoreductase</fullName>
    </submittedName>
</protein>
<dbReference type="NCBIfam" id="NF005594">
    <property type="entry name" value="PRK07326.1"/>
    <property type="match status" value="1"/>
</dbReference>
<reference evidence="5" key="1">
    <citation type="submission" date="2020-07" db="EMBL/GenBank/DDBJ databases">
        <title>Huge and variable diversity of episymbiotic CPR bacteria and DPANN archaea in groundwater ecosystems.</title>
        <authorList>
            <person name="He C.Y."/>
            <person name="Keren R."/>
            <person name="Whittaker M."/>
            <person name="Farag I.F."/>
            <person name="Doudna J."/>
            <person name="Cate J.H.D."/>
            <person name="Banfield J.F."/>
        </authorList>
    </citation>
    <scope>NUCLEOTIDE SEQUENCE</scope>
    <source>
        <strain evidence="5">NC_groundwater_928_Pr1_S-0.2um_72_17</strain>
    </source>
</reference>
<dbReference type="InterPro" id="IPR057326">
    <property type="entry name" value="KR_dom"/>
</dbReference>
<evidence type="ECO:0000313" key="6">
    <source>
        <dbReference type="Proteomes" id="UP000807850"/>
    </source>
</evidence>
<name>A0A9D6LB19_UNCEI</name>
<dbReference type="GO" id="GO:0016491">
    <property type="term" value="F:oxidoreductase activity"/>
    <property type="evidence" value="ECO:0007669"/>
    <property type="project" value="UniProtKB-KW"/>
</dbReference>
<dbReference type="Gene3D" id="3.40.50.720">
    <property type="entry name" value="NAD(P)-binding Rossmann-like Domain"/>
    <property type="match status" value="1"/>
</dbReference>
<dbReference type="AlphaFoldDB" id="A0A9D6LB19"/>
<dbReference type="SUPFAM" id="SSF51735">
    <property type="entry name" value="NAD(P)-binding Rossmann-fold domains"/>
    <property type="match status" value="1"/>
</dbReference>
<dbReference type="GO" id="GO:0016020">
    <property type="term" value="C:membrane"/>
    <property type="evidence" value="ECO:0007669"/>
    <property type="project" value="TreeGrafter"/>
</dbReference>
<comment type="caution">
    <text evidence="5">The sequence shown here is derived from an EMBL/GenBank/DDBJ whole genome shotgun (WGS) entry which is preliminary data.</text>
</comment>
<dbReference type="EMBL" id="JACQAY010000278">
    <property type="protein sequence ID" value="MBI3540280.1"/>
    <property type="molecule type" value="Genomic_DNA"/>
</dbReference>